<evidence type="ECO:0000259" key="1">
    <source>
        <dbReference type="Pfam" id="PF12816"/>
    </source>
</evidence>
<dbReference type="EMBL" id="HBIN01002317">
    <property type="protein sequence ID" value="CAE0431167.1"/>
    <property type="molecule type" value="Transcribed_RNA"/>
</dbReference>
<dbReference type="GO" id="GO:0006623">
    <property type="term" value="P:protein targeting to vacuole"/>
    <property type="evidence" value="ECO:0007669"/>
    <property type="project" value="InterPro"/>
</dbReference>
<dbReference type="Pfam" id="PF12816">
    <property type="entry name" value="TPR_Vps8"/>
    <property type="match status" value="1"/>
</dbReference>
<name>A0A6S7ZNG6_9STRA</name>
<sequence>MRDTFMVSIQPTGSEAKVTYVWHLKGKDEGKKGWLPSTSWSLARLGEGRACLYTLARGWGNEIQFLQSVNNEFIQAETFEVPVQYGTVVMALEWLQSSTLAILNEEYEFCVLDVVSMTMVEKISMKGLQLVWTSFSQSQHSFHSSFISKPVELRDGNSENLKRNALNENQTSLFLLGIKTLAIAKVQRWTQRVESLVSRGLWLQGLALALDQYELNGHRERNKMAEIILQYATSGNVGREEAGACIEFCLEIERTDVLFGTIYECFVNVGKHAEFLEVLEPYILNRLVAGMGPLVLKDFVEHYQSQGKILEVEECITHLDPATIRSDLDTLVKLSKKYSLWSALIYLFNTGLNDWESPIRILLKATNISSEVRVEMLLKAMDAVNTDDELWESQILSVVEQELPQNEAVTISSFRLEKRSIPGGVSKEMIGKVLTRLLIEGEQLRMVKVLNNCDICMYNVDEISTHLKAYGWNEALQTVYLNSLHAAINSGQSLQRIEHAYLQVISTCTDPVTFCHEQLSQSLDHSHLVREALRNAIVKSLKLLFRSSPDKACQLVSANEIITDATQLDDFPLLQYEYMKKREIQDHLLFIRLLAKLHPEQVYDYVSSNEGVYPLDETLHVCKKHNIKDATSYLLERTGDMDGALDTILECIDEMKNREHSFEHAVGVAIQMCERNSITNLDTDQSQKMWFRLLEKLILSSSSSESKDIGSDKDEPSIALRNVLHSMMVHVESKNILKLVRSKPFGVLKKTVKAMVDAKYLENNMLKMASRLIVHDMLHLVKAKHEKLNRSTTMTTVSTNSTGIVEENTTVIKKENEDSLLKEGLRRKSRKQTCWYTDWDEKLEFLGSTQLQLDPQF</sequence>
<evidence type="ECO:0000313" key="4">
    <source>
        <dbReference type="EMBL" id="CAE0431167.1"/>
    </source>
</evidence>
<dbReference type="InterPro" id="IPR025941">
    <property type="entry name" value="Vps8_central_dom"/>
</dbReference>
<dbReference type="Pfam" id="PF23306">
    <property type="entry name" value="VPS8_N"/>
    <property type="match status" value="1"/>
</dbReference>
<feature type="domain" description="Vacuolar protein sorting-associated protein 8 central" evidence="1">
    <location>
        <begin position="275"/>
        <end position="369"/>
    </location>
</feature>
<evidence type="ECO:0000313" key="3">
    <source>
        <dbReference type="EMBL" id="CAE0431166.1"/>
    </source>
</evidence>
<dbReference type="EMBL" id="HBIN01002315">
    <property type="protein sequence ID" value="CAE0431165.1"/>
    <property type="molecule type" value="Transcribed_RNA"/>
</dbReference>
<dbReference type="AlphaFoldDB" id="A0A6S7ZNG6"/>
<organism evidence="5">
    <name type="scientific">Aplanochytrium stocchinoi</name>
    <dbReference type="NCBI Taxonomy" id="215587"/>
    <lineage>
        <taxon>Eukaryota</taxon>
        <taxon>Sar</taxon>
        <taxon>Stramenopiles</taxon>
        <taxon>Bigyra</taxon>
        <taxon>Labyrinthulomycetes</taxon>
        <taxon>Thraustochytrida</taxon>
        <taxon>Thraustochytriidae</taxon>
        <taxon>Aplanochytrium</taxon>
    </lineage>
</organism>
<proteinExistence type="predicted"/>
<reference evidence="5" key="1">
    <citation type="submission" date="2021-01" db="EMBL/GenBank/DDBJ databases">
        <authorList>
            <person name="Corre E."/>
            <person name="Pelletier E."/>
            <person name="Niang G."/>
            <person name="Scheremetjew M."/>
            <person name="Finn R."/>
            <person name="Kale V."/>
            <person name="Holt S."/>
            <person name="Cochrane G."/>
            <person name="Meng A."/>
            <person name="Brown T."/>
            <person name="Cohen L."/>
        </authorList>
    </citation>
    <scope>NUCLEOTIDE SEQUENCE</scope>
    <source>
        <strain evidence="5">GSBS06</strain>
    </source>
</reference>
<accession>A0A6S7ZNG6</accession>
<protein>
    <recommendedName>
        <fullName evidence="1">Vacuolar protein sorting-associated protein 8 central domain-containing protein</fullName>
    </recommendedName>
</protein>
<dbReference type="InterPro" id="IPR045111">
    <property type="entry name" value="Vps41/Vps8"/>
</dbReference>
<evidence type="ECO:0000313" key="5">
    <source>
        <dbReference type="EMBL" id="CAE0431168.1"/>
    </source>
</evidence>
<dbReference type="EMBL" id="HBIN01002316">
    <property type="protein sequence ID" value="CAE0431166.1"/>
    <property type="molecule type" value="Transcribed_RNA"/>
</dbReference>
<dbReference type="GO" id="GO:0030897">
    <property type="term" value="C:HOPS complex"/>
    <property type="evidence" value="ECO:0007669"/>
    <property type="project" value="TreeGrafter"/>
</dbReference>
<dbReference type="EMBL" id="HBIN01002318">
    <property type="protein sequence ID" value="CAE0431168.1"/>
    <property type="molecule type" value="Transcribed_RNA"/>
</dbReference>
<gene>
    <name evidence="2" type="ORF">ASTO00021_LOCUS1509</name>
    <name evidence="3" type="ORF">ASTO00021_LOCUS1510</name>
    <name evidence="4" type="ORF">ASTO00021_LOCUS1511</name>
    <name evidence="5" type="ORF">ASTO00021_LOCUS1512</name>
</gene>
<evidence type="ECO:0000313" key="2">
    <source>
        <dbReference type="EMBL" id="CAE0431165.1"/>
    </source>
</evidence>
<dbReference type="GO" id="GO:0005770">
    <property type="term" value="C:late endosome"/>
    <property type="evidence" value="ECO:0007669"/>
    <property type="project" value="TreeGrafter"/>
</dbReference>
<dbReference type="GO" id="GO:0034058">
    <property type="term" value="P:endosomal vesicle fusion"/>
    <property type="evidence" value="ECO:0007669"/>
    <property type="project" value="TreeGrafter"/>
</dbReference>
<dbReference type="PANTHER" id="PTHR12616:SF8">
    <property type="entry name" value="VACUOLAR PROTEIN SORTING-ASSOCIATED PROTEIN 8 HOMOLOG"/>
    <property type="match status" value="1"/>
</dbReference>
<dbReference type="PANTHER" id="PTHR12616">
    <property type="entry name" value="VACUOLAR PROTEIN SORTING VPS41"/>
    <property type="match status" value="1"/>
</dbReference>